<reference evidence="6" key="1">
    <citation type="journal article" date="2023" name="Mol. Phylogenet. Evol.">
        <title>Genome-scale phylogeny and comparative genomics of the fungal order Sordariales.</title>
        <authorList>
            <person name="Hensen N."/>
            <person name="Bonometti L."/>
            <person name="Westerberg I."/>
            <person name="Brannstrom I.O."/>
            <person name="Guillou S."/>
            <person name="Cros-Aarteil S."/>
            <person name="Calhoun S."/>
            <person name="Haridas S."/>
            <person name="Kuo A."/>
            <person name="Mondo S."/>
            <person name="Pangilinan J."/>
            <person name="Riley R."/>
            <person name="LaButti K."/>
            <person name="Andreopoulos B."/>
            <person name="Lipzen A."/>
            <person name="Chen C."/>
            <person name="Yan M."/>
            <person name="Daum C."/>
            <person name="Ng V."/>
            <person name="Clum A."/>
            <person name="Steindorff A."/>
            <person name="Ohm R.A."/>
            <person name="Martin F."/>
            <person name="Silar P."/>
            <person name="Natvig D.O."/>
            <person name="Lalanne C."/>
            <person name="Gautier V."/>
            <person name="Ament-Velasquez S.L."/>
            <person name="Kruys A."/>
            <person name="Hutchinson M.I."/>
            <person name="Powell A.J."/>
            <person name="Barry K."/>
            <person name="Miller A.N."/>
            <person name="Grigoriev I.V."/>
            <person name="Debuchy R."/>
            <person name="Gladieux P."/>
            <person name="Hiltunen Thoren M."/>
            <person name="Johannesson H."/>
        </authorList>
    </citation>
    <scope>NUCLEOTIDE SEQUENCE</scope>
    <source>
        <strain evidence="6">CBS 560.94</strain>
    </source>
</reference>
<comment type="caution">
    <text evidence="6">The sequence shown here is derived from an EMBL/GenBank/DDBJ whole genome shotgun (WGS) entry which is preliminary data.</text>
</comment>
<dbReference type="GeneID" id="87867293"/>
<dbReference type="PANTHER" id="PTHR46228:SF2">
    <property type="entry name" value="KELCH REPEAT PROTEIN (AFU_ORTHOLOGUE AFUA_4G14350)"/>
    <property type="match status" value="1"/>
</dbReference>
<evidence type="ECO:0000256" key="1">
    <source>
        <dbReference type="ARBA" id="ARBA00022441"/>
    </source>
</evidence>
<evidence type="ECO:0000256" key="5">
    <source>
        <dbReference type="SAM" id="SignalP"/>
    </source>
</evidence>
<name>A0AAE0J7X0_9PEZI</name>
<keyword evidence="5" id="KW-0732">Signal</keyword>
<evidence type="ECO:0000256" key="3">
    <source>
        <dbReference type="SAM" id="MobiDB-lite"/>
    </source>
</evidence>
<protein>
    <recommendedName>
        <fullName evidence="8">Kelch repeat protein</fullName>
    </recommendedName>
</protein>
<keyword evidence="4" id="KW-0472">Membrane</keyword>
<dbReference type="Proteomes" id="UP001278500">
    <property type="component" value="Unassembled WGS sequence"/>
</dbReference>
<proteinExistence type="predicted"/>
<feature type="transmembrane region" description="Helical" evidence="4">
    <location>
        <begin position="449"/>
        <end position="470"/>
    </location>
</feature>
<reference evidence="6" key="2">
    <citation type="submission" date="2023-06" db="EMBL/GenBank/DDBJ databases">
        <authorList>
            <consortium name="Lawrence Berkeley National Laboratory"/>
            <person name="Haridas S."/>
            <person name="Hensen N."/>
            <person name="Bonometti L."/>
            <person name="Westerberg I."/>
            <person name="Brannstrom I.O."/>
            <person name="Guillou S."/>
            <person name="Cros-Aarteil S."/>
            <person name="Calhoun S."/>
            <person name="Kuo A."/>
            <person name="Mondo S."/>
            <person name="Pangilinan J."/>
            <person name="Riley R."/>
            <person name="Labutti K."/>
            <person name="Andreopoulos B."/>
            <person name="Lipzen A."/>
            <person name="Chen C."/>
            <person name="Yanf M."/>
            <person name="Daum C."/>
            <person name="Ng V."/>
            <person name="Clum A."/>
            <person name="Steindorff A."/>
            <person name="Ohm R."/>
            <person name="Martin F."/>
            <person name="Silar P."/>
            <person name="Natvig D."/>
            <person name="Lalanne C."/>
            <person name="Gautier V."/>
            <person name="Ament-Velasquez S.L."/>
            <person name="Kruys A."/>
            <person name="Hutchinson M.I."/>
            <person name="Powell A.J."/>
            <person name="Barry K."/>
            <person name="Miller A.N."/>
            <person name="Grigoriev I.V."/>
            <person name="Debuchy R."/>
            <person name="Gladieux P."/>
            <person name="Thoren M.H."/>
            <person name="Johannesson H."/>
        </authorList>
    </citation>
    <scope>NUCLEOTIDE SEQUENCE</scope>
    <source>
        <strain evidence="6">CBS 560.94</strain>
    </source>
</reference>
<dbReference type="InterPro" id="IPR011043">
    <property type="entry name" value="Gal_Oxase/kelch_b-propeller"/>
</dbReference>
<sequence>MLSATLVLSRGNLQVFYLTLLFIILVLHSPVHAQTLDSPTPENFIRRAHNRDISKSWTTSSVKIRTIPRKGPVALNTEAIWIDSTGNSFYIYGGVTSYNRNEKDISKKGIWKFTADGQGGGSWSLEEPANPDTFTSLRYTTNSAYASSAGIGFSIGGYQAGDTDPDIPGGGDNGRWQTSGMVSYNMMTKEWQNHTSIGMLGPKQSLEDGRAIHVPGFGPDALVFVLGGSAKAAAADPKASSQGPLVSFANVSFFDPSSKQWYWQTTTGEAPKGRVGHCLVGSLSQEGSFEIFVYGGSTQSYDSSLDDLYVLSLPGFQWFRADDRSDTPRARGACVVVGKRQMLAIGGVDFSKGPPNSKYWQDQDPLPQGLGLFDMTAMRWVRNGSYDADAEAYQSPQVVQDWYRAGNLPAVPWSSNVVKGMFSSANVTFPTDGPVAIGKPTSKINKTGLVAGCVAAGCVVVAIFAAVFLYRRRRTRETKPSPSPNQKDEGFVQAEEPKELPVQPPAVEAYVPPVELAEGNHYWELPEGEHHKATPRVELDA</sequence>
<feature type="signal peptide" evidence="5">
    <location>
        <begin position="1"/>
        <end position="33"/>
    </location>
</feature>
<evidence type="ECO:0000256" key="4">
    <source>
        <dbReference type="SAM" id="Phobius"/>
    </source>
</evidence>
<dbReference type="PANTHER" id="PTHR46228">
    <property type="entry name" value="KELCH DOMAIN-CONTAINING PROTEIN"/>
    <property type="match status" value="1"/>
</dbReference>
<keyword evidence="7" id="KW-1185">Reference proteome</keyword>
<accession>A0AAE0J7X0</accession>
<organism evidence="6 7">
    <name type="scientific">Neurospora tetraspora</name>
    <dbReference type="NCBI Taxonomy" id="94610"/>
    <lineage>
        <taxon>Eukaryota</taxon>
        <taxon>Fungi</taxon>
        <taxon>Dikarya</taxon>
        <taxon>Ascomycota</taxon>
        <taxon>Pezizomycotina</taxon>
        <taxon>Sordariomycetes</taxon>
        <taxon>Sordariomycetidae</taxon>
        <taxon>Sordariales</taxon>
        <taxon>Sordariaceae</taxon>
        <taxon>Neurospora</taxon>
    </lineage>
</organism>
<evidence type="ECO:0000256" key="2">
    <source>
        <dbReference type="ARBA" id="ARBA00022737"/>
    </source>
</evidence>
<dbReference type="InterPro" id="IPR015915">
    <property type="entry name" value="Kelch-typ_b-propeller"/>
</dbReference>
<dbReference type="Gene3D" id="2.120.10.80">
    <property type="entry name" value="Kelch-type beta propeller"/>
    <property type="match status" value="1"/>
</dbReference>
<feature type="chain" id="PRO_5042011819" description="Kelch repeat protein" evidence="5">
    <location>
        <begin position="34"/>
        <end position="541"/>
    </location>
</feature>
<keyword evidence="4" id="KW-1133">Transmembrane helix</keyword>
<feature type="compositionally biased region" description="Basic and acidic residues" evidence="3">
    <location>
        <begin position="527"/>
        <end position="541"/>
    </location>
</feature>
<dbReference type="SUPFAM" id="SSF50965">
    <property type="entry name" value="Galactose oxidase, central domain"/>
    <property type="match status" value="1"/>
</dbReference>
<gene>
    <name evidence="6" type="ORF">B0H65DRAFT_560129</name>
</gene>
<keyword evidence="1" id="KW-0880">Kelch repeat</keyword>
<keyword evidence="4" id="KW-0812">Transmembrane</keyword>
<feature type="region of interest" description="Disordered" evidence="3">
    <location>
        <begin position="521"/>
        <end position="541"/>
    </location>
</feature>
<dbReference type="AlphaFoldDB" id="A0AAE0J7X0"/>
<keyword evidence="2" id="KW-0677">Repeat</keyword>
<dbReference type="EMBL" id="JAUEPP010000007">
    <property type="protein sequence ID" value="KAK3338697.1"/>
    <property type="molecule type" value="Genomic_DNA"/>
</dbReference>
<evidence type="ECO:0000313" key="6">
    <source>
        <dbReference type="EMBL" id="KAK3338697.1"/>
    </source>
</evidence>
<evidence type="ECO:0000313" key="7">
    <source>
        <dbReference type="Proteomes" id="UP001278500"/>
    </source>
</evidence>
<evidence type="ECO:0008006" key="8">
    <source>
        <dbReference type="Google" id="ProtNLM"/>
    </source>
</evidence>
<dbReference type="RefSeq" id="XP_062678057.1">
    <property type="nucleotide sequence ID" value="XM_062830139.1"/>
</dbReference>
<feature type="compositionally biased region" description="Basic and acidic residues" evidence="3">
    <location>
        <begin position="486"/>
        <end position="499"/>
    </location>
</feature>
<feature type="region of interest" description="Disordered" evidence="3">
    <location>
        <begin position="475"/>
        <end position="505"/>
    </location>
</feature>